<gene>
    <name evidence="3" type="ORF">SAMN05518684_10695</name>
</gene>
<evidence type="ECO:0000313" key="3">
    <source>
        <dbReference type="EMBL" id="SES00807.1"/>
    </source>
</evidence>
<accession>A0A1H9TV60</accession>
<evidence type="ECO:0000259" key="2">
    <source>
        <dbReference type="Pfam" id="PF01882"/>
    </source>
</evidence>
<dbReference type="Proteomes" id="UP000198571">
    <property type="component" value="Unassembled WGS sequence"/>
</dbReference>
<dbReference type="PANTHER" id="PTHR34351:SF2">
    <property type="entry name" value="DUF58 DOMAIN-CONTAINING PROTEIN"/>
    <property type="match status" value="1"/>
</dbReference>
<name>A0A1H9TV60_9BACI</name>
<dbReference type="InterPro" id="IPR002881">
    <property type="entry name" value="DUF58"/>
</dbReference>
<proteinExistence type="predicted"/>
<dbReference type="OrthoDB" id="140416at2"/>
<feature type="transmembrane region" description="Helical" evidence="1">
    <location>
        <begin position="47"/>
        <end position="67"/>
    </location>
</feature>
<sequence length="420" mass="48062">MKLGSRLARIRSSRVWSWMKLISKSLFVVGLFAAIFSYAMFQGGFVSWFLFYTITTLVVLMLLYALIPLGSFEVTRDTGEGALASGSELTVNVTVRRKWPFPFLYLALEDEMEETLKKQLPPHASKIIFYPTVKKELTFNYSVPELKRGKYHFFGVHLSTSDMFGLFKKRKFIPVENDLLVYPDYRHIERWSAYEKDESESALSSQDFVEDLTSIAGAREYVPGDKLTSIDWKVTARSNKLMTKEFEDYIGQNFLLVFNNNIPDNRFATLEAYEKGIELVTSIIMYAYKKRLQVGLWTLGKNSRMFDLDAGGDHQKKMVTHLSQIQAEQHSNFAAHLNQAESQIPGGASVIIVSAELTDDILNRVKILISRRIQVYFGLMAKEGQSDAWESRRFEELRRIGAEAYLLSEGSLDEEMAANE</sequence>
<keyword evidence="4" id="KW-1185">Reference proteome</keyword>
<dbReference type="PANTHER" id="PTHR34351">
    <property type="entry name" value="SLR1927 PROTEIN-RELATED"/>
    <property type="match status" value="1"/>
</dbReference>
<feature type="domain" description="DUF58" evidence="2">
    <location>
        <begin position="218"/>
        <end position="371"/>
    </location>
</feature>
<feature type="transmembrane region" description="Helical" evidence="1">
    <location>
        <begin position="21"/>
        <end position="41"/>
    </location>
</feature>
<keyword evidence="1" id="KW-1133">Transmembrane helix</keyword>
<dbReference type="AlphaFoldDB" id="A0A1H9TV60"/>
<keyword evidence="1" id="KW-0472">Membrane</keyword>
<protein>
    <submittedName>
        <fullName evidence="3">Uncharacterized conserved protein, DUF58 family, contains vWF domain</fullName>
    </submittedName>
</protein>
<keyword evidence="1" id="KW-0812">Transmembrane</keyword>
<dbReference type="Pfam" id="PF01882">
    <property type="entry name" value="DUF58"/>
    <property type="match status" value="1"/>
</dbReference>
<reference evidence="4" key="1">
    <citation type="submission" date="2016-10" db="EMBL/GenBank/DDBJ databases">
        <authorList>
            <person name="Varghese N."/>
            <person name="Submissions S."/>
        </authorList>
    </citation>
    <scope>NUCLEOTIDE SEQUENCE [LARGE SCALE GENOMIC DNA]</scope>
    <source>
        <strain evidence="4">S9</strain>
    </source>
</reference>
<dbReference type="STRING" id="1601833.SAMN05518684_10695"/>
<organism evidence="3 4">
    <name type="scientific">Salipaludibacillus aurantiacus</name>
    <dbReference type="NCBI Taxonomy" id="1601833"/>
    <lineage>
        <taxon>Bacteria</taxon>
        <taxon>Bacillati</taxon>
        <taxon>Bacillota</taxon>
        <taxon>Bacilli</taxon>
        <taxon>Bacillales</taxon>
        <taxon>Bacillaceae</taxon>
    </lineage>
</organism>
<dbReference type="EMBL" id="FOGT01000006">
    <property type="protein sequence ID" value="SES00807.1"/>
    <property type="molecule type" value="Genomic_DNA"/>
</dbReference>
<evidence type="ECO:0000313" key="4">
    <source>
        <dbReference type="Proteomes" id="UP000198571"/>
    </source>
</evidence>
<dbReference type="RefSeq" id="WP_093050657.1">
    <property type="nucleotide sequence ID" value="NZ_FOGT01000006.1"/>
</dbReference>
<evidence type="ECO:0000256" key="1">
    <source>
        <dbReference type="SAM" id="Phobius"/>
    </source>
</evidence>